<comment type="caution">
    <text evidence="2">The sequence shown here is derived from an EMBL/GenBank/DDBJ whole genome shotgun (WGS) entry which is preliminary data.</text>
</comment>
<organism evidence="2 3">
    <name type="scientific">Helianthus annuus</name>
    <name type="common">Common sunflower</name>
    <dbReference type="NCBI Taxonomy" id="4232"/>
    <lineage>
        <taxon>Eukaryota</taxon>
        <taxon>Viridiplantae</taxon>
        <taxon>Streptophyta</taxon>
        <taxon>Embryophyta</taxon>
        <taxon>Tracheophyta</taxon>
        <taxon>Spermatophyta</taxon>
        <taxon>Magnoliopsida</taxon>
        <taxon>eudicotyledons</taxon>
        <taxon>Gunneridae</taxon>
        <taxon>Pentapetalae</taxon>
        <taxon>asterids</taxon>
        <taxon>campanulids</taxon>
        <taxon>Asterales</taxon>
        <taxon>Asteraceae</taxon>
        <taxon>Asteroideae</taxon>
        <taxon>Heliantheae alliance</taxon>
        <taxon>Heliantheae</taxon>
        <taxon>Helianthus</taxon>
    </lineage>
</organism>
<protein>
    <submittedName>
        <fullName evidence="2">Uncharacterized protein</fullName>
    </submittedName>
</protein>
<dbReference type="Proteomes" id="UP000215914">
    <property type="component" value="Unassembled WGS sequence"/>
</dbReference>
<dbReference type="Gramene" id="mRNA:HanXRQr2_Chr02g0049911">
    <property type="protein sequence ID" value="mRNA:HanXRQr2_Chr02g0049911"/>
    <property type="gene ID" value="HanXRQr2_Chr02g0049911"/>
</dbReference>
<gene>
    <name evidence="2" type="ORF">HanXRQr2_Chr02g0049911</name>
</gene>
<reference evidence="2" key="1">
    <citation type="journal article" date="2017" name="Nature">
        <title>The sunflower genome provides insights into oil metabolism, flowering and Asterid evolution.</title>
        <authorList>
            <person name="Badouin H."/>
            <person name="Gouzy J."/>
            <person name="Grassa C.J."/>
            <person name="Murat F."/>
            <person name="Staton S.E."/>
            <person name="Cottret L."/>
            <person name="Lelandais-Briere C."/>
            <person name="Owens G.L."/>
            <person name="Carrere S."/>
            <person name="Mayjonade B."/>
            <person name="Legrand L."/>
            <person name="Gill N."/>
            <person name="Kane N.C."/>
            <person name="Bowers J.E."/>
            <person name="Hubner S."/>
            <person name="Bellec A."/>
            <person name="Berard A."/>
            <person name="Berges H."/>
            <person name="Blanchet N."/>
            <person name="Boniface M.C."/>
            <person name="Brunel D."/>
            <person name="Catrice O."/>
            <person name="Chaidir N."/>
            <person name="Claudel C."/>
            <person name="Donnadieu C."/>
            <person name="Faraut T."/>
            <person name="Fievet G."/>
            <person name="Helmstetter N."/>
            <person name="King M."/>
            <person name="Knapp S.J."/>
            <person name="Lai Z."/>
            <person name="Le Paslier M.C."/>
            <person name="Lippi Y."/>
            <person name="Lorenzon L."/>
            <person name="Mandel J.R."/>
            <person name="Marage G."/>
            <person name="Marchand G."/>
            <person name="Marquand E."/>
            <person name="Bret-Mestries E."/>
            <person name="Morien E."/>
            <person name="Nambeesan S."/>
            <person name="Nguyen T."/>
            <person name="Pegot-Espagnet P."/>
            <person name="Pouilly N."/>
            <person name="Raftis F."/>
            <person name="Sallet E."/>
            <person name="Schiex T."/>
            <person name="Thomas J."/>
            <person name="Vandecasteele C."/>
            <person name="Vares D."/>
            <person name="Vear F."/>
            <person name="Vautrin S."/>
            <person name="Crespi M."/>
            <person name="Mangin B."/>
            <person name="Burke J.M."/>
            <person name="Salse J."/>
            <person name="Munos S."/>
            <person name="Vincourt P."/>
            <person name="Rieseberg L.H."/>
            <person name="Langlade N.B."/>
        </authorList>
    </citation>
    <scope>NUCLEOTIDE SEQUENCE</scope>
    <source>
        <tissue evidence="2">Leaves</tissue>
    </source>
</reference>
<accession>A0A9K3NXQ4</accession>
<evidence type="ECO:0000313" key="2">
    <source>
        <dbReference type="EMBL" id="KAF5817177.1"/>
    </source>
</evidence>
<dbReference type="AlphaFoldDB" id="A0A9K3NXQ4"/>
<proteinExistence type="predicted"/>
<evidence type="ECO:0000313" key="3">
    <source>
        <dbReference type="Proteomes" id="UP000215914"/>
    </source>
</evidence>
<keyword evidence="1" id="KW-0472">Membrane</keyword>
<keyword evidence="3" id="KW-1185">Reference proteome</keyword>
<evidence type="ECO:0000256" key="1">
    <source>
        <dbReference type="SAM" id="Phobius"/>
    </source>
</evidence>
<feature type="transmembrane region" description="Helical" evidence="1">
    <location>
        <begin position="6"/>
        <end position="29"/>
    </location>
</feature>
<name>A0A9K3NXQ4_HELAN</name>
<keyword evidence="1" id="KW-0812">Transmembrane</keyword>
<sequence length="45" mass="5149">MADWGPVLVAVVLFVLVNVVFVPEVWPVLRLSSKGLFFHIWIQKV</sequence>
<keyword evidence="1" id="KW-1133">Transmembrane helix</keyword>
<dbReference type="EMBL" id="MNCJ02000317">
    <property type="protein sequence ID" value="KAF5817177.1"/>
    <property type="molecule type" value="Genomic_DNA"/>
</dbReference>
<reference evidence="2" key="2">
    <citation type="submission" date="2020-06" db="EMBL/GenBank/DDBJ databases">
        <title>Helianthus annuus Genome sequencing and assembly Release 2.</title>
        <authorList>
            <person name="Gouzy J."/>
            <person name="Langlade N."/>
            <person name="Munos S."/>
        </authorList>
    </citation>
    <scope>NUCLEOTIDE SEQUENCE</scope>
    <source>
        <tissue evidence="2">Leaves</tissue>
    </source>
</reference>